<evidence type="ECO:0000256" key="4">
    <source>
        <dbReference type="ARBA" id="ARBA00022741"/>
    </source>
</evidence>
<dbReference type="PANTHER" id="PTHR34139">
    <property type="entry name" value="UPF0331 PROTEIN MJ0127"/>
    <property type="match status" value="1"/>
</dbReference>
<evidence type="ECO:0000256" key="1">
    <source>
        <dbReference type="ARBA" id="ARBA00022553"/>
    </source>
</evidence>
<evidence type="ECO:0000256" key="5">
    <source>
        <dbReference type="ARBA" id="ARBA00022801"/>
    </source>
</evidence>
<dbReference type="EMBL" id="JAEDAL010000001">
    <property type="protein sequence ID" value="MBH9551932.1"/>
    <property type="molecule type" value="Genomic_DNA"/>
</dbReference>
<comment type="caution">
    <text evidence="6">The sequence shown here is derived from an EMBL/GenBank/DDBJ whole genome shotgun (WGS) entry which is preliminary data.</text>
</comment>
<evidence type="ECO:0000256" key="3">
    <source>
        <dbReference type="ARBA" id="ARBA00022722"/>
    </source>
</evidence>
<keyword evidence="2" id="KW-1277">Toxin-antitoxin system</keyword>
<evidence type="ECO:0000313" key="7">
    <source>
        <dbReference type="Proteomes" id="UP000620139"/>
    </source>
</evidence>
<dbReference type="GO" id="GO:0016787">
    <property type="term" value="F:hydrolase activity"/>
    <property type="evidence" value="ECO:0007669"/>
    <property type="project" value="UniProtKB-KW"/>
</dbReference>
<keyword evidence="5" id="KW-0378">Hydrolase</keyword>
<dbReference type="GO" id="GO:0004540">
    <property type="term" value="F:RNA nuclease activity"/>
    <property type="evidence" value="ECO:0007669"/>
    <property type="project" value="InterPro"/>
</dbReference>
<dbReference type="Pfam" id="PF01934">
    <property type="entry name" value="HepT-like"/>
    <property type="match status" value="1"/>
</dbReference>
<evidence type="ECO:0000313" key="6">
    <source>
        <dbReference type="EMBL" id="MBH9551932.1"/>
    </source>
</evidence>
<dbReference type="RefSeq" id="WP_198099520.1">
    <property type="nucleotide sequence ID" value="NZ_JAEDAL010000001.1"/>
</dbReference>
<accession>A0A931ISK8</accession>
<reference evidence="6" key="1">
    <citation type="submission" date="2020-12" db="EMBL/GenBank/DDBJ databases">
        <title>The genome sequence of Inhella sp. 4Y17.</title>
        <authorList>
            <person name="Liu Y."/>
        </authorList>
    </citation>
    <scope>NUCLEOTIDE SEQUENCE</scope>
    <source>
        <strain evidence="6">4Y10</strain>
    </source>
</reference>
<proteinExistence type="predicted"/>
<dbReference type="AlphaFoldDB" id="A0A931ISK8"/>
<gene>
    <name evidence="6" type="ORF">I7X43_03625</name>
</gene>
<organism evidence="6 7">
    <name type="scientific">Inhella gelatinilytica</name>
    <dbReference type="NCBI Taxonomy" id="2795030"/>
    <lineage>
        <taxon>Bacteria</taxon>
        <taxon>Pseudomonadati</taxon>
        <taxon>Pseudomonadota</taxon>
        <taxon>Betaproteobacteria</taxon>
        <taxon>Burkholderiales</taxon>
        <taxon>Sphaerotilaceae</taxon>
        <taxon>Inhella</taxon>
    </lineage>
</organism>
<keyword evidence="4" id="KW-0547">Nucleotide-binding</keyword>
<dbReference type="GO" id="GO:0000166">
    <property type="term" value="F:nucleotide binding"/>
    <property type="evidence" value="ECO:0007669"/>
    <property type="project" value="UniProtKB-KW"/>
</dbReference>
<dbReference type="InterPro" id="IPR051813">
    <property type="entry name" value="HepT_RNase_toxin"/>
</dbReference>
<dbReference type="GO" id="GO:0110001">
    <property type="term" value="C:toxin-antitoxin complex"/>
    <property type="evidence" value="ECO:0007669"/>
    <property type="project" value="InterPro"/>
</dbReference>
<evidence type="ECO:0000256" key="2">
    <source>
        <dbReference type="ARBA" id="ARBA00022649"/>
    </source>
</evidence>
<keyword evidence="1" id="KW-0597">Phosphoprotein</keyword>
<name>A0A931ISK8_9BURK</name>
<dbReference type="InterPro" id="IPR008201">
    <property type="entry name" value="HepT-like"/>
</dbReference>
<keyword evidence="7" id="KW-1185">Reference proteome</keyword>
<protein>
    <submittedName>
        <fullName evidence="6">DUF86 domain-containing protein</fullName>
    </submittedName>
</protein>
<sequence>MKGTPHSVDEVLRHMLEAADEIIAFVQGMDAKAFEADRKTRNAAVRSLEVIGEAARNLQRHHPEFVELHPNLPLRAAAGMRNALIHGYFEVDWPQVWTTVVRDIPALRRQVQALLVSRA</sequence>
<dbReference type="PANTHER" id="PTHR34139:SF1">
    <property type="entry name" value="RNASE MJ1380-RELATED"/>
    <property type="match status" value="1"/>
</dbReference>
<keyword evidence="3" id="KW-0540">Nuclease</keyword>
<dbReference type="Proteomes" id="UP000620139">
    <property type="component" value="Unassembled WGS sequence"/>
</dbReference>